<dbReference type="Proteomes" id="UP000176198">
    <property type="component" value="Unassembled WGS sequence"/>
</dbReference>
<dbReference type="EMBL" id="MGFJ01000017">
    <property type="protein sequence ID" value="OGM02667.1"/>
    <property type="molecule type" value="Genomic_DNA"/>
</dbReference>
<keyword evidence="1" id="KW-1133">Transmembrane helix</keyword>
<feature type="transmembrane region" description="Helical" evidence="1">
    <location>
        <begin position="76"/>
        <end position="99"/>
    </location>
</feature>
<organism evidence="2 3">
    <name type="scientific">Candidatus Woesebacteria bacterium GWA1_41_8</name>
    <dbReference type="NCBI Taxonomy" id="1802471"/>
    <lineage>
        <taxon>Bacteria</taxon>
        <taxon>Candidatus Woeseibacteriota</taxon>
    </lineage>
</organism>
<dbReference type="STRING" id="1802471.A2115_03540"/>
<evidence type="ECO:0000313" key="2">
    <source>
        <dbReference type="EMBL" id="OGM02667.1"/>
    </source>
</evidence>
<comment type="caution">
    <text evidence="2">The sequence shown here is derived from an EMBL/GenBank/DDBJ whole genome shotgun (WGS) entry which is preliminary data.</text>
</comment>
<evidence type="ECO:0000313" key="3">
    <source>
        <dbReference type="Proteomes" id="UP000176198"/>
    </source>
</evidence>
<proteinExistence type="predicted"/>
<reference evidence="2 3" key="1">
    <citation type="journal article" date="2016" name="Nat. Commun.">
        <title>Thousands of microbial genomes shed light on interconnected biogeochemical processes in an aquifer system.</title>
        <authorList>
            <person name="Anantharaman K."/>
            <person name="Brown C.T."/>
            <person name="Hug L.A."/>
            <person name="Sharon I."/>
            <person name="Castelle C.J."/>
            <person name="Probst A.J."/>
            <person name="Thomas B.C."/>
            <person name="Singh A."/>
            <person name="Wilkins M.J."/>
            <person name="Karaoz U."/>
            <person name="Brodie E.L."/>
            <person name="Williams K.H."/>
            <person name="Hubbard S.S."/>
            <person name="Banfield J.F."/>
        </authorList>
    </citation>
    <scope>NUCLEOTIDE SEQUENCE [LARGE SCALE GENOMIC DNA]</scope>
</reference>
<dbReference type="AlphaFoldDB" id="A0A1F7WJD4"/>
<keyword evidence="1" id="KW-0472">Membrane</keyword>
<protein>
    <submittedName>
        <fullName evidence="2">Uncharacterized protein</fullName>
    </submittedName>
</protein>
<keyword evidence="1" id="KW-0812">Transmembrane</keyword>
<sequence length="101" mass="11149">MKADETTKLKTPGELVDEVESLAQAAKNNHRLGESYVIQSNARVITSNAKNEIAIIDLTRKLEEFNQKAGDQTQKLISLTWAIVILTVLMLIGLGIQIWSG</sequence>
<evidence type="ECO:0000256" key="1">
    <source>
        <dbReference type="SAM" id="Phobius"/>
    </source>
</evidence>
<accession>A0A1F7WJD4</accession>
<gene>
    <name evidence="2" type="ORF">A2115_03540</name>
</gene>
<name>A0A1F7WJD4_9BACT</name>